<accession>A0AC34Q6E7</accession>
<sequence>MNTSPRYFRKKVSESGSSNTEEEYPRYVDSKLVADDPETLNVTGLREKKLLILIVWLIVLFILAVIICVINILLIVVLRMNRHGMQALKIYNYEDSKTGQEESIVHFAADKSHIDHVIVPSGKVYGPNSQNFMLQASRIILGQPVENTTKFLLQEGSCRFENVNDFLVLSPENGKPLFSAQHPLVSIDQKIKQLASRNIITNKIRAPVNEDLLMKAENILIRGNEGIQVEARSLNITTKTILALNTTADGSLYFSARKIFIGNQWRTLPMSSSPALSASIEAFRVCICKSTPSRAKFFIVNGNRPCIAPTSVCK</sequence>
<reference evidence="2" key="1">
    <citation type="submission" date="2022-11" db="UniProtKB">
        <authorList>
            <consortium name="WormBaseParasite"/>
        </authorList>
    </citation>
    <scope>IDENTIFICATION</scope>
</reference>
<evidence type="ECO:0000313" key="2">
    <source>
        <dbReference type="WBParaSite" id="JU765_v2.g13183.t1"/>
    </source>
</evidence>
<protein>
    <submittedName>
        <fullName evidence="2">Beta-sarcoglycan</fullName>
    </submittedName>
</protein>
<dbReference type="WBParaSite" id="JU765_v2.g13183.t1">
    <property type="protein sequence ID" value="JU765_v2.g13183.t1"/>
    <property type="gene ID" value="JU765_v2.g13183"/>
</dbReference>
<dbReference type="Proteomes" id="UP000887576">
    <property type="component" value="Unplaced"/>
</dbReference>
<evidence type="ECO:0000313" key="1">
    <source>
        <dbReference type="Proteomes" id="UP000887576"/>
    </source>
</evidence>
<organism evidence="1 2">
    <name type="scientific">Panagrolaimus sp. JU765</name>
    <dbReference type="NCBI Taxonomy" id="591449"/>
    <lineage>
        <taxon>Eukaryota</taxon>
        <taxon>Metazoa</taxon>
        <taxon>Ecdysozoa</taxon>
        <taxon>Nematoda</taxon>
        <taxon>Chromadorea</taxon>
        <taxon>Rhabditida</taxon>
        <taxon>Tylenchina</taxon>
        <taxon>Panagrolaimomorpha</taxon>
        <taxon>Panagrolaimoidea</taxon>
        <taxon>Panagrolaimidae</taxon>
        <taxon>Panagrolaimus</taxon>
    </lineage>
</organism>
<name>A0AC34Q6E7_9BILA</name>
<proteinExistence type="predicted"/>